<dbReference type="EMBL" id="ONZP01000046">
    <property type="protein sequence ID" value="SPJ71774.1"/>
    <property type="molecule type" value="Genomic_DNA"/>
</dbReference>
<gene>
    <name evidence="2" type="ORF">FTOL_01502</name>
</gene>
<feature type="compositionally biased region" description="Basic residues" evidence="1">
    <location>
        <begin position="552"/>
        <end position="571"/>
    </location>
</feature>
<proteinExistence type="predicted"/>
<protein>
    <submittedName>
        <fullName evidence="2">Uncharacterized protein</fullName>
    </submittedName>
</protein>
<name>A0AAE8SDX4_9HYPO</name>
<reference evidence="2" key="1">
    <citation type="submission" date="2018-03" db="EMBL/GenBank/DDBJ databases">
        <authorList>
            <person name="Guldener U."/>
        </authorList>
    </citation>
    <scope>NUCLEOTIDE SEQUENCE</scope>
</reference>
<dbReference type="Proteomes" id="UP001187734">
    <property type="component" value="Unassembled WGS sequence"/>
</dbReference>
<feature type="region of interest" description="Disordered" evidence="1">
    <location>
        <begin position="454"/>
        <end position="602"/>
    </location>
</feature>
<evidence type="ECO:0000313" key="3">
    <source>
        <dbReference type="Proteomes" id="UP001187734"/>
    </source>
</evidence>
<evidence type="ECO:0000313" key="2">
    <source>
        <dbReference type="EMBL" id="SPJ71774.1"/>
    </source>
</evidence>
<accession>A0AAE8SDX4</accession>
<sequence length="602" mass="68591">MGGSKLSRANLARTNIFYNEHVYSGPEPTDILPSHVKALQETILDFSWAIRNQGVLSRCNFYHDAVVSNSDKVWTLFREKSHQRARSGLDLLKVVSQPQPDCCFFLPMYQSKVASQMSHVSKSASRLWHQNSIPSIVEPFSWSLFQELFEHGLRPTPFGVLGQNTKKPKEPSTDDLKCYPWLIVEFKHNDDSYMEEVCCQGANGSACAVNLNRIAAKYATKQAQDEQVPPIPVITTVGAKVKVWIMYFSRDFKAPYDVPTKKKGDNIKEGYLMRCIWEGNMTNLRHVVEFKLLLENTYTWATRVFKPLLGSYIYQWKLETRRTDDRGISAASTTAQRDLDVSKRLTPRVEDILQRYATTAINPNEPSRATAMMVGYIQQLIKAERDETNRQIELKFAERMKGLNIGSKKLQSRVPTVDSFTYTRNDKRSYLDEILPTTELNDGEYHEDEFLGSEYSEDSQGAFQCSDDSEESEDSKDLGDTEEESEDKENSQPSPRVHLATPVQERGLRRSLRLATPEPAADQPKNRQRAPSSPDPAKLSSLPQSPSPIQSKSRRMTQRVRPIRVRAKLRPKSRDGEASQQAHLRFERCQSSPPRGLDFPSP</sequence>
<comment type="caution">
    <text evidence="2">The sequence shown here is derived from an EMBL/GenBank/DDBJ whole genome shotgun (WGS) entry which is preliminary data.</text>
</comment>
<feature type="compositionally biased region" description="Low complexity" evidence="1">
    <location>
        <begin position="538"/>
        <end position="551"/>
    </location>
</feature>
<keyword evidence="3" id="KW-1185">Reference proteome</keyword>
<evidence type="ECO:0000256" key="1">
    <source>
        <dbReference type="SAM" id="MobiDB-lite"/>
    </source>
</evidence>
<organism evidence="2 3">
    <name type="scientific">Fusarium torulosum</name>
    <dbReference type="NCBI Taxonomy" id="33205"/>
    <lineage>
        <taxon>Eukaryota</taxon>
        <taxon>Fungi</taxon>
        <taxon>Dikarya</taxon>
        <taxon>Ascomycota</taxon>
        <taxon>Pezizomycotina</taxon>
        <taxon>Sordariomycetes</taxon>
        <taxon>Hypocreomycetidae</taxon>
        <taxon>Hypocreales</taxon>
        <taxon>Nectriaceae</taxon>
        <taxon>Fusarium</taxon>
    </lineage>
</organism>
<dbReference type="AlphaFoldDB" id="A0AAE8SDX4"/>
<feature type="compositionally biased region" description="Acidic residues" evidence="1">
    <location>
        <begin position="467"/>
        <end position="487"/>
    </location>
</feature>